<evidence type="ECO:0000256" key="2">
    <source>
        <dbReference type="ARBA" id="ARBA00022723"/>
    </source>
</evidence>
<evidence type="ECO:0000313" key="6">
    <source>
        <dbReference type="Proteomes" id="UP000253977"/>
    </source>
</evidence>
<dbReference type="Pfam" id="PF00459">
    <property type="entry name" value="Inositol_P"/>
    <property type="match status" value="1"/>
</dbReference>
<comment type="caution">
    <text evidence="5">The sequence shown here is derived from an EMBL/GenBank/DDBJ whole genome shotgun (WGS) entry which is preliminary data.</text>
</comment>
<dbReference type="PROSITE" id="PS00630">
    <property type="entry name" value="IMP_2"/>
    <property type="match status" value="1"/>
</dbReference>
<evidence type="ECO:0000313" key="5">
    <source>
        <dbReference type="EMBL" id="RDD67553.1"/>
    </source>
</evidence>
<dbReference type="PRINTS" id="PR00377">
    <property type="entry name" value="IMPHPHTASES"/>
</dbReference>
<dbReference type="GO" id="GO:0006020">
    <property type="term" value="P:inositol metabolic process"/>
    <property type="evidence" value="ECO:0007669"/>
    <property type="project" value="TreeGrafter"/>
</dbReference>
<keyword evidence="2 4" id="KW-0479">Metal-binding</keyword>
<sequence>MPATDLELLCDAARAAGRLALEHRSGDLNVVRKADDSPVTGADLAVDALLRNLLSAARPDYGWLSEETPDDAHRLSRRHVFIVDPIDGTRSYIAGEDTWAHSLAVAEDGEVTAAVVLLPMKDRLYAAARGRGATRNGMPLRASDAAALTGARVLATKPSLDARHWPRGVPDVRRSHRPSIAYRLGLVAEGRYDGMFTFRPSWEWDIAAGSLIAAEAGARASDGTGSALRFNNPHPQSDGIVAASPGIWQEIVARQGTDRAQRPA</sequence>
<proteinExistence type="inferred from homology"/>
<comment type="cofactor">
    <cofactor evidence="4">
        <name>Mg(2+)</name>
        <dbReference type="ChEBI" id="CHEBI:18420"/>
    </cofactor>
</comment>
<evidence type="ECO:0000256" key="4">
    <source>
        <dbReference type="PIRSR" id="PIRSR600760-2"/>
    </source>
</evidence>
<feature type="binding site" evidence="4">
    <location>
        <position position="205"/>
    </location>
    <ligand>
        <name>Mg(2+)</name>
        <dbReference type="ChEBI" id="CHEBI:18420"/>
        <label>1</label>
        <note>catalytic</note>
    </ligand>
</feature>
<dbReference type="GO" id="GO:0008934">
    <property type="term" value="F:inositol monophosphate 1-phosphatase activity"/>
    <property type="evidence" value="ECO:0007669"/>
    <property type="project" value="TreeGrafter"/>
</dbReference>
<dbReference type="GO" id="GO:0046854">
    <property type="term" value="P:phosphatidylinositol phosphate biosynthetic process"/>
    <property type="evidence" value="ECO:0007669"/>
    <property type="project" value="InterPro"/>
</dbReference>
<evidence type="ECO:0000256" key="1">
    <source>
        <dbReference type="ARBA" id="ARBA00009759"/>
    </source>
</evidence>
<dbReference type="OrthoDB" id="9785695at2"/>
<name>A0A369TQN1_9RHOB</name>
<dbReference type="PANTHER" id="PTHR20854:SF4">
    <property type="entry name" value="INOSITOL-1-MONOPHOSPHATASE-RELATED"/>
    <property type="match status" value="1"/>
</dbReference>
<dbReference type="PANTHER" id="PTHR20854">
    <property type="entry name" value="INOSITOL MONOPHOSPHATASE"/>
    <property type="match status" value="1"/>
</dbReference>
<evidence type="ECO:0000256" key="3">
    <source>
        <dbReference type="ARBA" id="ARBA00022842"/>
    </source>
</evidence>
<dbReference type="Proteomes" id="UP000253977">
    <property type="component" value="Unassembled WGS sequence"/>
</dbReference>
<accession>A0A369TQN1</accession>
<dbReference type="CDD" id="cd01638">
    <property type="entry name" value="CysQ"/>
    <property type="match status" value="1"/>
</dbReference>
<comment type="similarity">
    <text evidence="1">Belongs to the inositol monophosphatase superfamily.</text>
</comment>
<feature type="binding site" evidence="4">
    <location>
        <position position="84"/>
    </location>
    <ligand>
        <name>Mg(2+)</name>
        <dbReference type="ChEBI" id="CHEBI:18420"/>
        <label>1</label>
        <note>catalytic</note>
    </ligand>
</feature>
<dbReference type="AlphaFoldDB" id="A0A369TQN1"/>
<organism evidence="5 6">
    <name type="scientific">Thalassococcus profundi</name>
    <dbReference type="NCBI Taxonomy" id="2282382"/>
    <lineage>
        <taxon>Bacteria</taxon>
        <taxon>Pseudomonadati</taxon>
        <taxon>Pseudomonadota</taxon>
        <taxon>Alphaproteobacteria</taxon>
        <taxon>Rhodobacterales</taxon>
        <taxon>Roseobacteraceae</taxon>
        <taxon>Thalassococcus</taxon>
    </lineage>
</organism>
<dbReference type="GO" id="GO:0007165">
    <property type="term" value="P:signal transduction"/>
    <property type="evidence" value="ECO:0007669"/>
    <property type="project" value="TreeGrafter"/>
</dbReference>
<feature type="binding site" evidence="4">
    <location>
        <position position="87"/>
    </location>
    <ligand>
        <name>Mg(2+)</name>
        <dbReference type="ChEBI" id="CHEBI:18420"/>
        <label>1</label>
        <note>catalytic</note>
    </ligand>
</feature>
<dbReference type="Gene3D" id="3.30.540.10">
    <property type="entry name" value="Fructose-1,6-Bisphosphatase, subunit A, domain 1"/>
    <property type="match status" value="1"/>
</dbReference>
<dbReference type="EMBL" id="QPMK01000002">
    <property type="protein sequence ID" value="RDD67553.1"/>
    <property type="molecule type" value="Genomic_DNA"/>
</dbReference>
<dbReference type="GO" id="GO:0046872">
    <property type="term" value="F:metal ion binding"/>
    <property type="evidence" value="ECO:0007669"/>
    <property type="project" value="UniProtKB-KW"/>
</dbReference>
<protein>
    <submittedName>
        <fullName evidence="5">3'(2'),5'-bisphosphate nucleotidase CysQ</fullName>
    </submittedName>
</protein>
<keyword evidence="3 4" id="KW-0460">Magnesium</keyword>
<feature type="binding site" evidence="4">
    <location>
        <position position="86"/>
    </location>
    <ligand>
        <name>Mg(2+)</name>
        <dbReference type="ChEBI" id="CHEBI:18420"/>
        <label>1</label>
        <note>catalytic</note>
    </ligand>
</feature>
<gene>
    <name evidence="5" type="ORF">DU478_02530</name>
</gene>
<feature type="binding site" evidence="4">
    <location>
        <position position="66"/>
    </location>
    <ligand>
        <name>Mg(2+)</name>
        <dbReference type="ChEBI" id="CHEBI:18420"/>
        <label>1</label>
        <note>catalytic</note>
    </ligand>
</feature>
<dbReference type="SUPFAM" id="SSF56655">
    <property type="entry name" value="Carbohydrate phosphatase"/>
    <property type="match status" value="1"/>
</dbReference>
<dbReference type="RefSeq" id="WP_114509369.1">
    <property type="nucleotide sequence ID" value="NZ_QPMK01000002.1"/>
</dbReference>
<dbReference type="Gene3D" id="3.40.190.80">
    <property type="match status" value="1"/>
</dbReference>
<keyword evidence="6" id="KW-1185">Reference proteome</keyword>
<dbReference type="InterPro" id="IPR020550">
    <property type="entry name" value="Inositol_monophosphatase_CS"/>
</dbReference>
<reference evidence="5 6" key="1">
    <citation type="submission" date="2018-07" db="EMBL/GenBank/DDBJ databases">
        <title>Thalassococcus profundi sp. nov., a marine bacterium isolated from deep seawater of Okinawa Trough.</title>
        <authorList>
            <person name="Yu M."/>
        </authorList>
    </citation>
    <scope>NUCLEOTIDE SEQUENCE [LARGE SCALE GENOMIC DNA]</scope>
    <source>
        <strain evidence="5 6">WRAS1</strain>
    </source>
</reference>
<dbReference type="InterPro" id="IPR000760">
    <property type="entry name" value="Inositol_monophosphatase-like"/>
</dbReference>